<name>A0A8H5ART3_9AGAR</name>
<reference evidence="1 2" key="1">
    <citation type="journal article" date="2020" name="ISME J.">
        <title>Uncovering the hidden diversity of litter-decomposition mechanisms in mushroom-forming fungi.</title>
        <authorList>
            <person name="Floudas D."/>
            <person name="Bentzer J."/>
            <person name="Ahren D."/>
            <person name="Johansson T."/>
            <person name="Persson P."/>
            <person name="Tunlid A."/>
        </authorList>
    </citation>
    <scope>NUCLEOTIDE SEQUENCE [LARGE SCALE GENOMIC DNA]</scope>
    <source>
        <strain evidence="1 2">CBS 175.51</strain>
    </source>
</reference>
<evidence type="ECO:0000313" key="2">
    <source>
        <dbReference type="Proteomes" id="UP000541558"/>
    </source>
</evidence>
<evidence type="ECO:0000313" key="1">
    <source>
        <dbReference type="EMBL" id="KAF5309711.1"/>
    </source>
</evidence>
<protein>
    <submittedName>
        <fullName evidence="1">Uncharacterized protein</fullName>
    </submittedName>
</protein>
<sequence>MGLSGPKFSDLRMLRYITAYDSWRSHALWRKSPFTPPVLRTRNAVLEDQDSEIIGIFFPIRGIEYQGPEQVEEGHPHSTKIKDVREQDVAKLDVFHSFVKECGGEFDPTLATFAFKKCLHPKFDNGWAYMTIELQSHVEQMSAVQSLCLASGRNDIALPMAAAVETAQRQIPLLVVTHSFPTAESAHTTEP</sequence>
<comment type="caution">
    <text evidence="1">The sequence shown here is derived from an EMBL/GenBank/DDBJ whole genome shotgun (WGS) entry which is preliminary data.</text>
</comment>
<organism evidence="1 2">
    <name type="scientific">Ephemerocybe angulata</name>
    <dbReference type="NCBI Taxonomy" id="980116"/>
    <lineage>
        <taxon>Eukaryota</taxon>
        <taxon>Fungi</taxon>
        <taxon>Dikarya</taxon>
        <taxon>Basidiomycota</taxon>
        <taxon>Agaricomycotina</taxon>
        <taxon>Agaricomycetes</taxon>
        <taxon>Agaricomycetidae</taxon>
        <taxon>Agaricales</taxon>
        <taxon>Agaricineae</taxon>
        <taxon>Psathyrellaceae</taxon>
        <taxon>Ephemerocybe</taxon>
    </lineage>
</organism>
<keyword evidence="2" id="KW-1185">Reference proteome</keyword>
<dbReference type="AlphaFoldDB" id="A0A8H5ART3"/>
<dbReference type="EMBL" id="JAACJK010000232">
    <property type="protein sequence ID" value="KAF5309711.1"/>
    <property type="molecule type" value="Genomic_DNA"/>
</dbReference>
<proteinExistence type="predicted"/>
<accession>A0A8H5ART3</accession>
<dbReference type="Proteomes" id="UP000541558">
    <property type="component" value="Unassembled WGS sequence"/>
</dbReference>
<dbReference type="OrthoDB" id="3079566at2759"/>
<gene>
    <name evidence="1" type="ORF">D9611_014441</name>
</gene>